<dbReference type="InterPro" id="IPR035903">
    <property type="entry name" value="HesB-like_dom_sf"/>
</dbReference>
<evidence type="ECO:0000313" key="2">
    <source>
        <dbReference type="EMBL" id="AMX82993.1"/>
    </source>
</evidence>
<dbReference type="InterPro" id="IPR000361">
    <property type="entry name" value="ATAP_core_dom"/>
</dbReference>
<dbReference type="Proteomes" id="UP000076226">
    <property type="component" value="Chromosome"/>
</dbReference>
<dbReference type="SUPFAM" id="SSF89360">
    <property type="entry name" value="HesB-like domain"/>
    <property type="match status" value="1"/>
</dbReference>
<proteinExistence type="predicted"/>
<gene>
    <name evidence="2" type="ORF">GS3922_04445</name>
</gene>
<evidence type="ECO:0000313" key="3">
    <source>
        <dbReference type="Proteomes" id="UP000076226"/>
    </source>
</evidence>
<name>A0ABM6A9R0_9BACL</name>
<evidence type="ECO:0000259" key="1">
    <source>
        <dbReference type="Pfam" id="PF01521"/>
    </source>
</evidence>
<sequence length="114" mass="12527">MSVNITFTDAAKEKLTPIVAQSGRQLKLKYDTDGCGCLVDGVPALWLVDEADEDDLVVETNFVPVLLERSRLIFFDETMTIDVKPGTAAFQLKSPGQMLNGHMPLVKVGSDDER</sequence>
<feature type="domain" description="Core" evidence="1">
    <location>
        <begin position="4"/>
        <end position="106"/>
    </location>
</feature>
<keyword evidence="3" id="KW-1185">Reference proteome</keyword>
<organism evidence="2 3">
    <name type="scientific">Geobacillus subterraneus</name>
    <dbReference type="NCBI Taxonomy" id="129338"/>
    <lineage>
        <taxon>Bacteria</taxon>
        <taxon>Bacillati</taxon>
        <taxon>Bacillota</taxon>
        <taxon>Bacilli</taxon>
        <taxon>Bacillales</taxon>
        <taxon>Anoxybacillaceae</taxon>
        <taxon>Geobacillus</taxon>
    </lineage>
</organism>
<dbReference type="EMBL" id="CP014342">
    <property type="protein sequence ID" value="AMX82993.1"/>
    <property type="molecule type" value="Genomic_DNA"/>
</dbReference>
<reference evidence="2 3" key="1">
    <citation type="submission" date="2016-02" db="EMBL/GenBank/DDBJ databases">
        <title>Complete genome sequence of Geobacillus subterraneus KCTC 3922T.</title>
        <authorList>
            <person name="Lee D.-W."/>
            <person name="Lee Y.-J."/>
            <person name="Lee S.-J."/>
            <person name="Park G.-S."/>
            <person name="Lee S.-J."/>
            <person name="Shin J.-H."/>
        </authorList>
    </citation>
    <scope>NUCLEOTIDE SEQUENCE [LARGE SCALE GENOMIC DNA]</scope>
    <source>
        <strain evidence="2 3">KCTC 3922</strain>
    </source>
</reference>
<dbReference type="Pfam" id="PF01521">
    <property type="entry name" value="Fe-S_biosyn"/>
    <property type="match status" value="1"/>
</dbReference>
<dbReference type="Gene3D" id="2.60.300.12">
    <property type="entry name" value="HesB-like domain"/>
    <property type="match status" value="1"/>
</dbReference>
<accession>A0ABM6A9R0</accession>
<dbReference type="RefSeq" id="WP_063165365.1">
    <property type="nucleotide sequence ID" value="NZ_CP014342.1"/>
</dbReference>
<protein>
    <submittedName>
        <fullName evidence="2">Heme biosynthesis protein HemY</fullName>
    </submittedName>
</protein>